<dbReference type="GO" id="GO:0003723">
    <property type="term" value="F:RNA binding"/>
    <property type="evidence" value="ECO:0007669"/>
    <property type="project" value="InterPro"/>
</dbReference>
<evidence type="ECO:0000256" key="1">
    <source>
        <dbReference type="ARBA" id="ARBA00022722"/>
    </source>
</evidence>
<dbReference type="InterPro" id="IPR000026">
    <property type="entry name" value="N1-like"/>
</dbReference>
<dbReference type="EMBL" id="JAVHJL010000004">
    <property type="protein sequence ID" value="KAK6505010.1"/>
    <property type="molecule type" value="Genomic_DNA"/>
</dbReference>
<evidence type="ECO:0008006" key="6">
    <source>
        <dbReference type="Google" id="ProtNLM"/>
    </source>
</evidence>
<dbReference type="Gene3D" id="3.10.450.30">
    <property type="entry name" value="Microbial ribonucleases"/>
    <property type="match status" value="1"/>
</dbReference>
<evidence type="ECO:0000313" key="4">
    <source>
        <dbReference type="EMBL" id="KAK6505010.1"/>
    </source>
</evidence>
<reference evidence="4 5" key="1">
    <citation type="submission" date="2023-08" db="EMBL/GenBank/DDBJ databases">
        <authorList>
            <person name="Palmer J.M."/>
        </authorList>
    </citation>
    <scope>NUCLEOTIDE SEQUENCE [LARGE SCALE GENOMIC DNA]</scope>
    <source>
        <strain evidence="4 5">TWF481</strain>
    </source>
</reference>
<dbReference type="SUPFAM" id="SSF53933">
    <property type="entry name" value="Microbial ribonucleases"/>
    <property type="match status" value="1"/>
</dbReference>
<feature type="chain" id="PRO_5043564273" description="Secreted protein" evidence="3">
    <location>
        <begin position="21"/>
        <end position="187"/>
    </location>
</feature>
<sequence>MNIIFFFTIATQLLFTTCTASPVESDQTILKDGLSASENDDFHAAWNVVGSLPPSLFYCGPRDRNGNRARFDATKIKEAIERASDIWYGNKMTGGCTRPATIRYPQVFHGHDIDFSDSCPHDNGIADDSWYEFPILPTGLYCSGTNQGAYRVIYQEAATQAGKKPYEIRYCGITYHIDADTGRCHPN</sequence>
<comment type="caution">
    <text evidence="4">The sequence shown here is derived from an EMBL/GenBank/DDBJ whole genome shotgun (WGS) entry which is preliminary data.</text>
</comment>
<evidence type="ECO:0000313" key="5">
    <source>
        <dbReference type="Proteomes" id="UP001370758"/>
    </source>
</evidence>
<keyword evidence="1" id="KW-0540">Nuclease</keyword>
<evidence type="ECO:0000256" key="2">
    <source>
        <dbReference type="ARBA" id="ARBA00022801"/>
    </source>
</evidence>
<gene>
    <name evidence="4" type="ORF">TWF481_006942</name>
</gene>
<keyword evidence="2" id="KW-0378">Hydrolase</keyword>
<dbReference type="AlphaFoldDB" id="A0AAV9WAZ0"/>
<keyword evidence="5" id="KW-1185">Reference proteome</keyword>
<name>A0AAV9WAZ0_9PEZI</name>
<dbReference type="GO" id="GO:0016787">
    <property type="term" value="F:hydrolase activity"/>
    <property type="evidence" value="ECO:0007669"/>
    <property type="project" value="UniProtKB-KW"/>
</dbReference>
<dbReference type="InterPro" id="IPR016191">
    <property type="entry name" value="Ribonuclease/ribotoxin"/>
</dbReference>
<organism evidence="4 5">
    <name type="scientific">Arthrobotrys musiformis</name>
    <dbReference type="NCBI Taxonomy" id="47236"/>
    <lineage>
        <taxon>Eukaryota</taxon>
        <taxon>Fungi</taxon>
        <taxon>Dikarya</taxon>
        <taxon>Ascomycota</taxon>
        <taxon>Pezizomycotina</taxon>
        <taxon>Orbiliomycetes</taxon>
        <taxon>Orbiliales</taxon>
        <taxon>Orbiliaceae</taxon>
        <taxon>Arthrobotrys</taxon>
    </lineage>
</organism>
<dbReference type="GO" id="GO:0004521">
    <property type="term" value="F:RNA endonuclease activity"/>
    <property type="evidence" value="ECO:0007669"/>
    <property type="project" value="InterPro"/>
</dbReference>
<proteinExistence type="predicted"/>
<dbReference type="Proteomes" id="UP001370758">
    <property type="component" value="Unassembled WGS sequence"/>
</dbReference>
<protein>
    <recommendedName>
        <fullName evidence="6">Secreted protein</fullName>
    </recommendedName>
</protein>
<accession>A0AAV9WAZ0</accession>
<evidence type="ECO:0000256" key="3">
    <source>
        <dbReference type="SAM" id="SignalP"/>
    </source>
</evidence>
<feature type="signal peptide" evidence="3">
    <location>
        <begin position="1"/>
        <end position="20"/>
    </location>
</feature>
<keyword evidence="3" id="KW-0732">Signal</keyword>
<dbReference type="Pfam" id="PF00545">
    <property type="entry name" value="Ribonuclease"/>
    <property type="match status" value="1"/>
</dbReference>